<proteinExistence type="predicted"/>
<dbReference type="SUPFAM" id="SSF51182">
    <property type="entry name" value="RmlC-like cupins"/>
    <property type="match status" value="1"/>
</dbReference>
<protein>
    <recommendedName>
        <fullName evidence="2">Cupin 2 conserved barrel domain-containing protein</fullName>
    </recommendedName>
</protein>
<sequence length="141" mass="15865">MSDKIVIPMKEFDKYGVSVHAKTMIGTFENCFALRCKDGANVTITQAQCADYWQSAHSHKATRELYFVWSGALIYASLCEDRIVLNTYKVGEFFSCEAGVAHTVFVDSGTVFGTAKFQLPGFEFPDYELEPEMDKRLHGIV</sequence>
<evidence type="ECO:0000313" key="1">
    <source>
        <dbReference type="EMBL" id="VAW33201.1"/>
    </source>
</evidence>
<dbReference type="Gene3D" id="2.60.120.10">
    <property type="entry name" value="Jelly Rolls"/>
    <property type="match status" value="1"/>
</dbReference>
<organism evidence="1">
    <name type="scientific">hydrothermal vent metagenome</name>
    <dbReference type="NCBI Taxonomy" id="652676"/>
    <lineage>
        <taxon>unclassified sequences</taxon>
        <taxon>metagenomes</taxon>
        <taxon>ecological metagenomes</taxon>
    </lineage>
</organism>
<name>A0A3B0UPW9_9ZZZZ</name>
<reference evidence="1" key="1">
    <citation type="submission" date="2018-06" db="EMBL/GenBank/DDBJ databases">
        <authorList>
            <person name="Zhirakovskaya E."/>
        </authorList>
    </citation>
    <scope>NUCLEOTIDE SEQUENCE</scope>
</reference>
<accession>A0A3B0UPW9</accession>
<dbReference type="EMBL" id="UOEV01000088">
    <property type="protein sequence ID" value="VAW33201.1"/>
    <property type="molecule type" value="Genomic_DNA"/>
</dbReference>
<dbReference type="InterPro" id="IPR011051">
    <property type="entry name" value="RmlC_Cupin_sf"/>
</dbReference>
<gene>
    <name evidence="1" type="ORF">MNBD_CPR01-306</name>
</gene>
<dbReference type="AlphaFoldDB" id="A0A3B0UPW9"/>
<dbReference type="CDD" id="cd02208">
    <property type="entry name" value="cupin_RmlC-like"/>
    <property type="match status" value="1"/>
</dbReference>
<dbReference type="InterPro" id="IPR014710">
    <property type="entry name" value="RmlC-like_jellyroll"/>
</dbReference>
<evidence type="ECO:0008006" key="2">
    <source>
        <dbReference type="Google" id="ProtNLM"/>
    </source>
</evidence>